<feature type="region of interest" description="Disordered" evidence="5">
    <location>
        <begin position="213"/>
        <end position="241"/>
    </location>
</feature>
<feature type="domain" description="Metallo-beta-lactamase" evidence="6">
    <location>
        <begin position="23"/>
        <end position="216"/>
    </location>
</feature>
<keyword evidence="3 7" id="KW-0378">Hydrolase</keyword>
<protein>
    <submittedName>
        <fullName evidence="7">Glyoxylase-like metal-dependent hydrolase (Beta-lactamase superfamily II)</fullName>
    </submittedName>
</protein>
<name>A0A7W8QM49_9ACTN</name>
<comment type="cofactor">
    <cofactor evidence="1">
        <name>Zn(2+)</name>
        <dbReference type="ChEBI" id="CHEBI:29105"/>
    </cofactor>
</comment>
<dbReference type="PANTHER" id="PTHR46233">
    <property type="entry name" value="HYDROXYACYLGLUTATHIONE HYDROLASE GLOC"/>
    <property type="match status" value="1"/>
</dbReference>
<evidence type="ECO:0000256" key="2">
    <source>
        <dbReference type="ARBA" id="ARBA00022723"/>
    </source>
</evidence>
<accession>A0A7W8QM49</accession>
<dbReference type="SMART" id="SM00849">
    <property type="entry name" value="Lactamase_B"/>
    <property type="match status" value="1"/>
</dbReference>
<keyword evidence="4" id="KW-0862">Zinc</keyword>
<dbReference type="Pfam" id="PF00753">
    <property type="entry name" value="Lactamase_B"/>
    <property type="match status" value="1"/>
</dbReference>
<evidence type="ECO:0000259" key="6">
    <source>
        <dbReference type="SMART" id="SM00849"/>
    </source>
</evidence>
<dbReference type="PANTHER" id="PTHR46233:SF3">
    <property type="entry name" value="HYDROXYACYLGLUTATHIONE HYDROLASE GLOC"/>
    <property type="match status" value="1"/>
</dbReference>
<dbReference type="InterPro" id="IPR051453">
    <property type="entry name" value="MBL_Glyoxalase_II"/>
</dbReference>
<dbReference type="InterPro" id="IPR001279">
    <property type="entry name" value="Metallo-B-lactamas"/>
</dbReference>
<proteinExistence type="predicted"/>
<evidence type="ECO:0000313" key="8">
    <source>
        <dbReference type="Proteomes" id="UP000572635"/>
    </source>
</evidence>
<organism evidence="7 8">
    <name type="scientific">Nocardiopsis composta</name>
    <dbReference type="NCBI Taxonomy" id="157465"/>
    <lineage>
        <taxon>Bacteria</taxon>
        <taxon>Bacillati</taxon>
        <taxon>Actinomycetota</taxon>
        <taxon>Actinomycetes</taxon>
        <taxon>Streptosporangiales</taxon>
        <taxon>Nocardiopsidaceae</taxon>
        <taxon>Nocardiopsis</taxon>
    </lineage>
</organism>
<evidence type="ECO:0000256" key="5">
    <source>
        <dbReference type="SAM" id="MobiDB-lite"/>
    </source>
</evidence>
<dbReference type="GO" id="GO:0016787">
    <property type="term" value="F:hydrolase activity"/>
    <property type="evidence" value="ECO:0007669"/>
    <property type="project" value="UniProtKB-KW"/>
</dbReference>
<evidence type="ECO:0000256" key="4">
    <source>
        <dbReference type="ARBA" id="ARBA00022833"/>
    </source>
</evidence>
<dbReference type="Proteomes" id="UP000572635">
    <property type="component" value="Unassembled WGS sequence"/>
</dbReference>
<evidence type="ECO:0000256" key="3">
    <source>
        <dbReference type="ARBA" id="ARBA00022801"/>
    </source>
</evidence>
<keyword evidence="8" id="KW-1185">Reference proteome</keyword>
<gene>
    <name evidence="7" type="ORF">HDA36_002045</name>
</gene>
<dbReference type="CDD" id="cd06262">
    <property type="entry name" value="metallo-hydrolase-like_MBL-fold"/>
    <property type="match status" value="1"/>
</dbReference>
<feature type="compositionally biased region" description="Basic and acidic residues" evidence="5">
    <location>
        <begin position="222"/>
        <end position="241"/>
    </location>
</feature>
<dbReference type="AlphaFoldDB" id="A0A7W8QM49"/>
<dbReference type="SUPFAM" id="SSF56281">
    <property type="entry name" value="Metallo-hydrolase/oxidoreductase"/>
    <property type="match status" value="1"/>
</dbReference>
<dbReference type="InterPro" id="IPR036866">
    <property type="entry name" value="RibonucZ/Hydroxyglut_hydro"/>
</dbReference>
<dbReference type="Gene3D" id="3.60.15.10">
    <property type="entry name" value="Ribonuclease Z/Hydroxyacylglutathione hydrolase-like"/>
    <property type="match status" value="1"/>
</dbReference>
<evidence type="ECO:0000313" key="7">
    <source>
        <dbReference type="EMBL" id="MBB5431961.1"/>
    </source>
</evidence>
<dbReference type="GO" id="GO:0046872">
    <property type="term" value="F:metal ion binding"/>
    <property type="evidence" value="ECO:0007669"/>
    <property type="project" value="UniProtKB-KW"/>
</dbReference>
<reference evidence="7 8" key="1">
    <citation type="submission" date="2020-08" db="EMBL/GenBank/DDBJ databases">
        <title>Sequencing the genomes of 1000 actinobacteria strains.</title>
        <authorList>
            <person name="Klenk H.-P."/>
        </authorList>
    </citation>
    <scope>NUCLEOTIDE SEQUENCE [LARGE SCALE GENOMIC DNA]</scope>
    <source>
        <strain evidence="7 8">DSM 44551</strain>
    </source>
</reference>
<evidence type="ECO:0000256" key="1">
    <source>
        <dbReference type="ARBA" id="ARBA00001947"/>
    </source>
</evidence>
<keyword evidence="2" id="KW-0479">Metal-binding</keyword>
<comment type="caution">
    <text evidence="7">The sequence shown here is derived from an EMBL/GenBank/DDBJ whole genome shotgun (WGS) entry which is preliminary data.</text>
</comment>
<dbReference type="EMBL" id="JACHDB010000001">
    <property type="protein sequence ID" value="MBB5431961.1"/>
    <property type="molecule type" value="Genomic_DNA"/>
</dbReference>
<sequence length="241" mass="24979">MRNPEARSPTTVLIAAFPAGPLAANCYVAAPEAGAECVVVDPGQQAAEPLEALLAEHRLTPAAVLLTHGHFDHVWSAAQVGDAHDVPVLLHPADRKLLTDPAAGLDPALAAQLSALLPGGAPGEPRRLAEAADGLRLDHAGLAVTVHHAPGHTPGSVAYALETGDGEPDVLFTGDLLFAGSIGRTDFPGGDHAEILRSLERTCLSRPDETVVLPGHGPRTTIGRERAANPFLRDVRDSGGR</sequence>